<evidence type="ECO:0000313" key="4">
    <source>
        <dbReference type="Proteomes" id="UP000282106"/>
    </source>
</evidence>
<protein>
    <recommendedName>
        <fullName evidence="2">DUF4097 domain-containing protein</fullName>
    </recommendedName>
</protein>
<dbReference type="Gene3D" id="2.160.20.120">
    <property type="match status" value="1"/>
</dbReference>
<sequence length="292" mass="30463">MRRITFPALALAMVASLAQAAPREFAEQRPLNAEARLSVRNVAGVIQVEAWDKASLDIAAQLADNVEKLDISGTPGDLKLEVKTKKSDRYGPYDETRLHLRVPAGVALTLDGTSADLVVRGLKGALVARTVSGDVQVEVNSRQLSVQTVSGDLTVRAPLAVDTKVSTVSGDANIEGPSGALSAESVSGDVRVEGGTFSRLELKSVSGDVDLRAAAALDAVVKAESLSGDVRFDAPAALSAEVTLKTFSGEKHSDFDATTPAGDGKRTVLRLGEGRGNIVLTSFSGDVSLGKR</sequence>
<dbReference type="InParanoid" id="A0A3N0VGM8"/>
<comment type="caution">
    <text evidence="3">The sequence shown here is derived from an EMBL/GenBank/DDBJ whole genome shotgun (WGS) entry which is preliminary data.</text>
</comment>
<feature type="chain" id="PRO_5018012554" description="DUF4097 domain-containing protein" evidence="1">
    <location>
        <begin position="21"/>
        <end position="292"/>
    </location>
</feature>
<proteinExistence type="predicted"/>
<dbReference type="AlphaFoldDB" id="A0A3N0VGM8"/>
<dbReference type="Pfam" id="PF13349">
    <property type="entry name" value="DUF4097"/>
    <property type="match status" value="1"/>
</dbReference>
<dbReference type="Proteomes" id="UP000282106">
    <property type="component" value="Unassembled WGS sequence"/>
</dbReference>
<name>A0A3N0VGM8_9GAMM</name>
<evidence type="ECO:0000313" key="3">
    <source>
        <dbReference type="EMBL" id="ROH91855.1"/>
    </source>
</evidence>
<dbReference type="RefSeq" id="WP_123210899.1">
    <property type="nucleotide sequence ID" value="NZ_RJVO01000002.1"/>
</dbReference>
<accession>A0A3N0VGM8</accession>
<organism evidence="3 4">
    <name type="scientific">Stagnimonas aquatica</name>
    <dbReference type="NCBI Taxonomy" id="2689987"/>
    <lineage>
        <taxon>Bacteria</taxon>
        <taxon>Pseudomonadati</taxon>
        <taxon>Pseudomonadota</taxon>
        <taxon>Gammaproteobacteria</taxon>
        <taxon>Nevskiales</taxon>
        <taxon>Nevskiaceae</taxon>
        <taxon>Stagnimonas</taxon>
    </lineage>
</organism>
<feature type="signal peptide" evidence="1">
    <location>
        <begin position="1"/>
        <end position="20"/>
    </location>
</feature>
<feature type="domain" description="DUF4097" evidence="2">
    <location>
        <begin position="46"/>
        <end position="289"/>
    </location>
</feature>
<keyword evidence="1" id="KW-0732">Signal</keyword>
<gene>
    <name evidence="3" type="ORF">ED208_05620</name>
</gene>
<reference evidence="3 4" key="1">
    <citation type="submission" date="2018-10" db="EMBL/GenBank/DDBJ databases">
        <authorList>
            <person name="Chen W.-M."/>
        </authorList>
    </citation>
    <scope>NUCLEOTIDE SEQUENCE [LARGE SCALE GENOMIC DNA]</scope>
    <source>
        <strain evidence="3 4">THS-13</strain>
    </source>
</reference>
<evidence type="ECO:0000259" key="2">
    <source>
        <dbReference type="Pfam" id="PF13349"/>
    </source>
</evidence>
<dbReference type="InterPro" id="IPR025164">
    <property type="entry name" value="Toastrack_DUF4097"/>
</dbReference>
<evidence type="ECO:0000256" key="1">
    <source>
        <dbReference type="SAM" id="SignalP"/>
    </source>
</evidence>
<keyword evidence="4" id="KW-1185">Reference proteome</keyword>
<dbReference type="EMBL" id="RJVO01000002">
    <property type="protein sequence ID" value="ROH91855.1"/>
    <property type="molecule type" value="Genomic_DNA"/>
</dbReference>